<evidence type="ECO:0000256" key="1">
    <source>
        <dbReference type="ARBA" id="ARBA00023125"/>
    </source>
</evidence>
<keyword evidence="5" id="KW-1185">Reference proteome</keyword>
<evidence type="ECO:0000313" key="5">
    <source>
        <dbReference type="Proteomes" id="UP000282971"/>
    </source>
</evidence>
<proteinExistence type="predicted"/>
<evidence type="ECO:0000259" key="3">
    <source>
        <dbReference type="PROSITE" id="PS50977"/>
    </source>
</evidence>
<dbReference type="OrthoDB" id="9811084at2"/>
<accession>A0A437MB23</accession>
<dbReference type="PANTHER" id="PTHR43479:SF7">
    <property type="entry name" value="TETR-FAMILY TRANSCRIPTIONAL REGULATOR"/>
    <property type="match status" value="1"/>
</dbReference>
<evidence type="ECO:0000256" key="2">
    <source>
        <dbReference type="PROSITE-ProRule" id="PRU00335"/>
    </source>
</evidence>
<feature type="DNA-binding region" description="H-T-H motif" evidence="2">
    <location>
        <begin position="48"/>
        <end position="67"/>
    </location>
</feature>
<name>A0A437MB23_9SPHN</name>
<evidence type="ECO:0000313" key="4">
    <source>
        <dbReference type="EMBL" id="RVT94854.1"/>
    </source>
</evidence>
<dbReference type="InterPro" id="IPR050624">
    <property type="entry name" value="HTH-type_Tx_Regulator"/>
</dbReference>
<dbReference type="GO" id="GO:0003677">
    <property type="term" value="F:DNA binding"/>
    <property type="evidence" value="ECO:0007669"/>
    <property type="project" value="UniProtKB-UniRule"/>
</dbReference>
<dbReference type="Proteomes" id="UP000282971">
    <property type="component" value="Unassembled WGS sequence"/>
</dbReference>
<dbReference type="SUPFAM" id="SSF46689">
    <property type="entry name" value="Homeodomain-like"/>
    <property type="match status" value="1"/>
</dbReference>
<sequence>MDHKTRVAPTRNQEGDRWRKDARVIKTRAALRSALISLLARHDFPDITVAMIVEEANVGYATFFRHFPDQTALLTDIADATISEFMTTMMPTLLSADRVQVTRALVDFIAERTALCRALLIGGGDVVRRDAMARAIAYGSSVPVIFDPDIPLDLAVTHAVNAIFSTVAWWLGPGRGMKRDTFAEMLERLAMAPVRS</sequence>
<organism evidence="4 5">
    <name type="scientific">Sphingomonas crocodyli</name>
    <dbReference type="NCBI Taxonomy" id="1979270"/>
    <lineage>
        <taxon>Bacteria</taxon>
        <taxon>Pseudomonadati</taxon>
        <taxon>Pseudomonadota</taxon>
        <taxon>Alphaproteobacteria</taxon>
        <taxon>Sphingomonadales</taxon>
        <taxon>Sphingomonadaceae</taxon>
        <taxon>Sphingomonas</taxon>
    </lineage>
</organism>
<dbReference type="Gene3D" id="1.10.357.10">
    <property type="entry name" value="Tetracycline Repressor, domain 2"/>
    <property type="match status" value="1"/>
</dbReference>
<reference evidence="4 5" key="1">
    <citation type="submission" date="2019-01" db="EMBL/GenBank/DDBJ databases">
        <authorList>
            <person name="Chen W.-M."/>
        </authorList>
    </citation>
    <scope>NUCLEOTIDE SEQUENCE [LARGE SCALE GENOMIC DNA]</scope>
    <source>
        <strain evidence="4 5">CCP-7</strain>
    </source>
</reference>
<dbReference type="InterPro" id="IPR009057">
    <property type="entry name" value="Homeodomain-like_sf"/>
</dbReference>
<dbReference type="PANTHER" id="PTHR43479">
    <property type="entry name" value="ACREF/ENVCD OPERON REPRESSOR-RELATED"/>
    <property type="match status" value="1"/>
</dbReference>
<comment type="caution">
    <text evidence="4">The sequence shown here is derived from an EMBL/GenBank/DDBJ whole genome shotgun (WGS) entry which is preliminary data.</text>
</comment>
<gene>
    <name evidence="4" type="ORF">EOD43_13890</name>
</gene>
<feature type="domain" description="HTH tetR-type" evidence="3">
    <location>
        <begin position="25"/>
        <end position="85"/>
    </location>
</feature>
<dbReference type="EMBL" id="SACN01000001">
    <property type="protein sequence ID" value="RVT94854.1"/>
    <property type="molecule type" value="Genomic_DNA"/>
</dbReference>
<dbReference type="AlphaFoldDB" id="A0A437MB23"/>
<keyword evidence="1 2" id="KW-0238">DNA-binding</keyword>
<dbReference type="InterPro" id="IPR001647">
    <property type="entry name" value="HTH_TetR"/>
</dbReference>
<dbReference type="PROSITE" id="PS50977">
    <property type="entry name" value="HTH_TETR_2"/>
    <property type="match status" value="1"/>
</dbReference>
<protein>
    <submittedName>
        <fullName evidence="4">TetR/AcrR family transcriptional regulator</fullName>
    </submittedName>
</protein>
<dbReference type="Pfam" id="PF00440">
    <property type="entry name" value="TetR_N"/>
    <property type="match status" value="1"/>
</dbReference>